<dbReference type="Pfam" id="PF04773">
    <property type="entry name" value="FecR"/>
    <property type="match status" value="1"/>
</dbReference>
<dbReference type="AlphaFoldDB" id="A0A084EJ01"/>
<sequence length="348" mass="38435">MTDEQEKRSALREEAASWFAAMQGPDAKRHEGEFKTWLAADPSHRTAYARIAEIYSMGKSLLSAPAGQPNRPAPRRNTAALAAVVAVIICAASVFLWMPGNHEERRSATPQQAQVEDEAIVYKSRIGEIRKVRLADGSDIILDTDSIVSAHFTSATRFLRLERGKARFEVAREKRPFIVSVGDAQVTAHGTIFDVGFRSDRTYFVRLLRGSVDVAQKLRGPTNRPSRTPRLLTPGQVVEAGLFGVRDLPPSFAPASGESWTSKMRQFDNVRVADLIDEANRYSRVQIRQPIAEVANLRASGTFAIDDPRRLATNLSLLFGLKVTEMPGEAIALSPSEIKISHSEEQTP</sequence>
<proteinExistence type="predicted"/>
<reference evidence="5 7" key="2">
    <citation type="submission" date="2019-12" db="EMBL/GenBank/DDBJ databases">
        <title>Functional and genomic insights into the Sphingobium yanoikuyae YC-JY1, a bacterium efficiently degrading bisphenol A.</title>
        <authorList>
            <person name="Jia Y."/>
            <person name="Li X."/>
            <person name="Wang J."/>
            <person name="Eltoukhy A."/>
            <person name="Lamraoui I."/>
            <person name="Yan Y."/>
        </authorList>
    </citation>
    <scope>NUCLEOTIDE SEQUENCE [LARGE SCALE GENOMIC DNA]</scope>
    <source>
        <strain evidence="5 7">YC-JY1</strain>
    </source>
</reference>
<dbReference type="PIRSF" id="PIRSF018266">
    <property type="entry name" value="FecR"/>
    <property type="match status" value="1"/>
</dbReference>
<evidence type="ECO:0000256" key="1">
    <source>
        <dbReference type="SAM" id="Phobius"/>
    </source>
</evidence>
<evidence type="ECO:0000313" key="5">
    <source>
        <dbReference type="EMBL" id="QHD66961.1"/>
    </source>
</evidence>
<dbReference type="PATRIC" id="fig|13690.10.peg.3197"/>
<reference evidence="4 6" key="1">
    <citation type="submission" date="2014-03" db="EMBL/GenBank/DDBJ databases">
        <title>Genome sequence of Sphingobium yanoikuyae B1.</title>
        <authorList>
            <person name="Gan H.M."/>
            <person name="Gan H.Y."/>
            <person name="Savka M.A."/>
        </authorList>
    </citation>
    <scope>NUCLEOTIDE SEQUENCE [LARGE SCALE GENOMIC DNA]</scope>
    <source>
        <strain evidence="4 6">B1</strain>
    </source>
</reference>
<dbReference type="Gene3D" id="2.60.120.1440">
    <property type="match status" value="1"/>
</dbReference>
<protein>
    <submittedName>
        <fullName evidence="5">DUF4880 domain-containing protein</fullName>
    </submittedName>
    <submittedName>
        <fullName evidence="4">Putative anti-sigma factor</fullName>
    </submittedName>
</protein>
<organism evidence="4 6">
    <name type="scientific">Sphingobium yanoikuyae</name>
    <name type="common">Sphingomonas yanoikuyae</name>
    <dbReference type="NCBI Taxonomy" id="13690"/>
    <lineage>
        <taxon>Bacteria</taxon>
        <taxon>Pseudomonadati</taxon>
        <taxon>Pseudomonadota</taxon>
        <taxon>Alphaproteobacteria</taxon>
        <taxon>Sphingomonadales</taxon>
        <taxon>Sphingomonadaceae</taxon>
        <taxon>Sphingobium</taxon>
    </lineage>
</organism>
<dbReference type="RefSeq" id="WP_037520676.1">
    <property type="nucleotide sequence ID" value="NZ_CP047218.1"/>
</dbReference>
<dbReference type="InterPro" id="IPR012373">
    <property type="entry name" value="Ferrdict_sens_TM"/>
</dbReference>
<dbReference type="InterPro" id="IPR006860">
    <property type="entry name" value="FecR"/>
</dbReference>
<dbReference type="eggNOG" id="COG3712">
    <property type="taxonomic scope" value="Bacteria"/>
</dbReference>
<dbReference type="PANTHER" id="PTHR30273:SF2">
    <property type="entry name" value="PROTEIN FECR"/>
    <property type="match status" value="1"/>
</dbReference>
<evidence type="ECO:0000313" key="7">
    <source>
        <dbReference type="Proteomes" id="UP000464086"/>
    </source>
</evidence>
<evidence type="ECO:0000313" key="6">
    <source>
        <dbReference type="Proteomes" id="UP000028534"/>
    </source>
</evidence>
<gene>
    <name evidence="4" type="ORF">CP98_03118</name>
    <name evidence="5" type="ORF">GS397_07785</name>
</gene>
<keyword evidence="1" id="KW-0812">Transmembrane</keyword>
<dbReference type="Proteomes" id="UP000464086">
    <property type="component" value="Chromosome"/>
</dbReference>
<dbReference type="Proteomes" id="UP000028534">
    <property type="component" value="Unassembled WGS sequence"/>
</dbReference>
<feature type="transmembrane region" description="Helical" evidence="1">
    <location>
        <begin position="79"/>
        <end position="98"/>
    </location>
</feature>
<dbReference type="Pfam" id="PF16220">
    <property type="entry name" value="DUF4880"/>
    <property type="match status" value="1"/>
</dbReference>
<dbReference type="InterPro" id="IPR032623">
    <property type="entry name" value="FecR_N"/>
</dbReference>
<dbReference type="EMBL" id="CP047218">
    <property type="protein sequence ID" value="QHD66961.1"/>
    <property type="molecule type" value="Genomic_DNA"/>
</dbReference>
<feature type="domain" description="FecR N-terminal" evidence="3">
    <location>
        <begin position="13"/>
        <end position="53"/>
    </location>
</feature>
<keyword evidence="1" id="KW-0472">Membrane</keyword>
<dbReference type="PANTHER" id="PTHR30273">
    <property type="entry name" value="PERIPLASMIC SIGNAL SENSOR AND SIGMA FACTOR ACTIVATOR FECR-RELATED"/>
    <property type="match status" value="1"/>
</dbReference>
<name>A0A084EJ01_SPHYA</name>
<evidence type="ECO:0000259" key="2">
    <source>
        <dbReference type="Pfam" id="PF04773"/>
    </source>
</evidence>
<evidence type="ECO:0000313" key="4">
    <source>
        <dbReference type="EMBL" id="KEZ17943.1"/>
    </source>
</evidence>
<feature type="domain" description="FecR protein" evidence="2">
    <location>
        <begin position="122"/>
        <end position="212"/>
    </location>
</feature>
<accession>A0A084EJ01</accession>
<keyword evidence="1" id="KW-1133">Transmembrane helix</keyword>
<dbReference type="EMBL" id="JGVR01000019">
    <property type="protein sequence ID" value="KEZ17943.1"/>
    <property type="molecule type" value="Genomic_DNA"/>
</dbReference>
<evidence type="ECO:0000259" key="3">
    <source>
        <dbReference type="Pfam" id="PF16220"/>
    </source>
</evidence>
<dbReference type="GO" id="GO:0016989">
    <property type="term" value="F:sigma factor antagonist activity"/>
    <property type="evidence" value="ECO:0007669"/>
    <property type="project" value="TreeGrafter"/>
</dbReference>